<evidence type="ECO:0000259" key="15">
    <source>
        <dbReference type="PROSITE" id="PS50109"/>
    </source>
</evidence>
<dbReference type="InterPro" id="IPR033463">
    <property type="entry name" value="sCache_3"/>
</dbReference>
<feature type="domain" description="HAMP" evidence="17">
    <location>
        <begin position="327"/>
        <end position="379"/>
    </location>
</feature>
<evidence type="ECO:0000313" key="19">
    <source>
        <dbReference type="Proteomes" id="UP000663651"/>
    </source>
</evidence>
<evidence type="ECO:0000256" key="6">
    <source>
        <dbReference type="ARBA" id="ARBA00022679"/>
    </source>
</evidence>
<dbReference type="InterPro" id="IPR003661">
    <property type="entry name" value="HisK_dim/P_dom"/>
</dbReference>
<evidence type="ECO:0000256" key="7">
    <source>
        <dbReference type="ARBA" id="ARBA00022692"/>
    </source>
</evidence>
<dbReference type="SMART" id="SM00387">
    <property type="entry name" value="HATPase_c"/>
    <property type="match status" value="1"/>
</dbReference>
<comment type="subcellular location">
    <subcellularLocation>
        <location evidence="2">Cell membrane</location>
        <topology evidence="2">Multi-pass membrane protein</topology>
    </subcellularLocation>
</comment>
<dbReference type="PROSITE" id="PS50885">
    <property type="entry name" value="HAMP"/>
    <property type="match status" value="1"/>
</dbReference>
<dbReference type="InterPro" id="IPR036097">
    <property type="entry name" value="HisK_dim/P_sf"/>
</dbReference>
<dbReference type="SMART" id="SM00091">
    <property type="entry name" value="PAS"/>
    <property type="match status" value="1"/>
</dbReference>
<dbReference type="PROSITE" id="PS50112">
    <property type="entry name" value="PAS"/>
    <property type="match status" value="1"/>
</dbReference>
<dbReference type="Pfam" id="PF00672">
    <property type="entry name" value="HAMP"/>
    <property type="match status" value="1"/>
</dbReference>
<dbReference type="InterPro" id="IPR036890">
    <property type="entry name" value="HATPase_C_sf"/>
</dbReference>
<dbReference type="InterPro" id="IPR013767">
    <property type="entry name" value="PAS_fold"/>
</dbReference>
<evidence type="ECO:0000256" key="4">
    <source>
        <dbReference type="ARBA" id="ARBA00022475"/>
    </source>
</evidence>
<keyword evidence="11 14" id="KW-1133">Transmembrane helix</keyword>
<dbReference type="EMBL" id="CP071382">
    <property type="protein sequence ID" value="QSV46728.1"/>
    <property type="molecule type" value="Genomic_DNA"/>
</dbReference>
<keyword evidence="9" id="KW-0418">Kinase</keyword>
<dbReference type="SUPFAM" id="SSF47384">
    <property type="entry name" value="Homodimeric domain of signal transducing histidine kinase"/>
    <property type="match status" value="1"/>
</dbReference>
<feature type="transmembrane region" description="Helical" evidence="14">
    <location>
        <begin position="307"/>
        <end position="326"/>
    </location>
</feature>
<dbReference type="InterPro" id="IPR003660">
    <property type="entry name" value="HAMP_dom"/>
</dbReference>
<evidence type="ECO:0000256" key="12">
    <source>
        <dbReference type="ARBA" id="ARBA00023012"/>
    </source>
</evidence>
<dbReference type="RefSeq" id="WP_207164507.1">
    <property type="nucleotide sequence ID" value="NZ_CP071382.1"/>
</dbReference>
<reference evidence="18 19" key="1">
    <citation type="submission" date="2021-03" db="EMBL/GenBank/DDBJ databases">
        <title>Geobacter metallireducens gen. nov. sp. nov., a microorganism capable of coupling the complete oxidation of organic compounds to the reduction of iron and other metals.</title>
        <authorList>
            <person name="Li Y."/>
        </authorList>
    </citation>
    <scope>NUCLEOTIDE SEQUENCE [LARGE SCALE GENOMIC DNA]</scope>
    <source>
        <strain evidence="18 19">Jerry-YX</strain>
    </source>
</reference>
<dbReference type="InterPro" id="IPR050351">
    <property type="entry name" value="BphY/WalK/GraS-like"/>
</dbReference>
<dbReference type="EC" id="2.7.13.3" evidence="3"/>
<dbReference type="Gene3D" id="1.10.287.130">
    <property type="match status" value="1"/>
</dbReference>
<dbReference type="Proteomes" id="UP000663651">
    <property type="component" value="Chromosome"/>
</dbReference>
<dbReference type="InterPro" id="IPR004358">
    <property type="entry name" value="Sig_transdc_His_kin-like_C"/>
</dbReference>
<dbReference type="CDD" id="cd00082">
    <property type="entry name" value="HisKA"/>
    <property type="match status" value="1"/>
</dbReference>
<protein>
    <recommendedName>
        <fullName evidence="3">histidine kinase</fullName>
        <ecNumber evidence="3">2.7.13.3</ecNumber>
    </recommendedName>
</protein>
<dbReference type="CDD" id="cd00130">
    <property type="entry name" value="PAS"/>
    <property type="match status" value="1"/>
</dbReference>
<dbReference type="Pfam" id="PF00512">
    <property type="entry name" value="HisKA"/>
    <property type="match status" value="1"/>
</dbReference>
<keyword evidence="8" id="KW-0547">Nucleotide-binding</keyword>
<evidence type="ECO:0000256" key="1">
    <source>
        <dbReference type="ARBA" id="ARBA00000085"/>
    </source>
</evidence>
<dbReference type="InterPro" id="IPR005467">
    <property type="entry name" value="His_kinase_dom"/>
</dbReference>
<evidence type="ECO:0000256" key="2">
    <source>
        <dbReference type="ARBA" id="ARBA00004651"/>
    </source>
</evidence>
<keyword evidence="12" id="KW-0902">Two-component regulatory system</keyword>
<dbReference type="Pfam" id="PF02518">
    <property type="entry name" value="HATPase_c"/>
    <property type="match status" value="1"/>
</dbReference>
<keyword evidence="10" id="KW-0067">ATP-binding</keyword>
<dbReference type="SUPFAM" id="SSF55874">
    <property type="entry name" value="ATPase domain of HSP90 chaperone/DNA topoisomerase II/histidine kinase"/>
    <property type="match status" value="1"/>
</dbReference>
<dbReference type="PRINTS" id="PR00344">
    <property type="entry name" value="BCTRLSENSOR"/>
</dbReference>
<evidence type="ECO:0000256" key="14">
    <source>
        <dbReference type="SAM" id="Phobius"/>
    </source>
</evidence>
<dbReference type="CDD" id="cd18773">
    <property type="entry name" value="PDC1_HK_sensor"/>
    <property type="match status" value="1"/>
</dbReference>
<dbReference type="Pfam" id="PF17202">
    <property type="entry name" value="sCache_3_3"/>
    <property type="match status" value="1"/>
</dbReference>
<dbReference type="InterPro" id="IPR035965">
    <property type="entry name" value="PAS-like_dom_sf"/>
</dbReference>
<keyword evidence="7 14" id="KW-0812">Transmembrane</keyword>
<dbReference type="SMART" id="SM00304">
    <property type="entry name" value="HAMP"/>
    <property type="match status" value="1"/>
</dbReference>
<evidence type="ECO:0000259" key="17">
    <source>
        <dbReference type="PROSITE" id="PS50885"/>
    </source>
</evidence>
<comment type="catalytic activity">
    <reaction evidence="1">
        <text>ATP + protein L-histidine = ADP + protein N-phospho-L-histidine.</text>
        <dbReference type="EC" id="2.7.13.3"/>
    </reaction>
</comment>
<dbReference type="PANTHER" id="PTHR42878:SF7">
    <property type="entry name" value="SENSOR HISTIDINE KINASE GLRK"/>
    <property type="match status" value="1"/>
</dbReference>
<evidence type="ECO:0000256" key="5">
    <source>
        <dbReference type="ARBA" id="ARBA00022553"/>
    </source>
</evidence>
<evidence type="ECO:0000256" key="9">
    <source>
        <dbReference type="ARBA" id="ARBA00022777"/>
    </source>
</evidence>
<dbReference type="SMART" id="SM00388">
    <property type="entry name" value="HisKA"/>
    <property type="match status" value="1"/>
</dbReference>
<keyword evidence="13 14" id="KW-0472">Membrane</keyword>
<dbReference type="InterPro" id="IPR000014">
    <property type="entry name" value="PAS"/>
</dbReference>
<gene>
    <name evidence="18" type="ORF">JZM60_05505</name>
</gene>
<sequence length="764" mass="83991">MKLRLAIRNKLFLAILLILFVSYAILIQTTVTSINASLEDHLARELSATLHYAKDQYSARAEQMKAALMLPASAQPVKDRMAGRDRAWLRDAARRWRQNLPLAELLLFVDSSRKVMASWSESEPQDTGELASIVKRSLREKQPVIATELVSAGFLCSSGIREFCSDQASAGDDGMVMITVVVPVFAAGGEPLGAIIAGDVIERDVKLSGHVQDIFGKQVKVAVSRGNMIAPASVNPSFPYPAAIAPKILAKLERGMSFGGEASIGGEVYKTAFDPLTNSRGDYVGSLYVALSRDDFKGMLQSSLRNILASAAIGIVLTFFIAYFVARRLTMPVKALADGVRMIEGGDLGQRVDVSASDELGELGDAFNRMALSLEERDRTIRATAHEQETLNRRLQEMNELLEKRVSERTAALQVEMGRLEAIITGMVEGIAVTDRDGKIILFNPAAQRIFEMVPHRVLGQRLEQLCSTGEFCPLVEYFRTMRENNDLTARRDVPLAVKGKKLQINLSPLVDLGGTLAGVVMSVRDVTAEEKVDQMKTEFISAVSHELKTPLTSIKGSLQFIHDRGNGVDEVEGELLGVCLRNTDRLISLVNDILDIARIESGRLEFSLVPQNVPALVANSIKELAAFSQENGVIVENRCDDGLPPIYGDRERLVQVLVNLISNGINFSPPGEQVVVTAKRTANYVAISVADRGREIQWSDRDKLFKKFQQMNDPESRLRGGTGLGLAICKEIVERHHGRIFYSEGNEGGNVFTFTVPVYEEQS</sequence>
<evidence type="ECO:0000256" key="11">
    <source>
        <dbReference type="ARBA" id="ARBA00022989"/>
    </source>
</evidence>
<dbReference type="SUPFAM" id="SSF158472">
    <property type="entry name" value="HAMP domain-like"/>
    <property type="match status" value="1"/>
</dbReference>
<evidence type="ECO:0000256" key="8">
    <source>
        <dbReference type="ARBA" id="ARBA00022741"/>
    </source>
</evidence>
<dbReference type="Gene3D" id="6.10.340.10">
    <property type="match status" value="1"/>
</dbReference>
<evidence type="ECO:0000313" key="18">
    <source>
        <dbReference type="EMBL" id="QSV46728.1"/>
    </source>
</evidence>
<feature type="domain" description="Histidine kinase" evidence="15">
    <location>
        <begin position="543"/>
        <end position="761"/>
    </location>
</feature>
<dbReference type="InterPro" id="IPR003594">
    <property type="entry name" value="HATPase_dom"/>
</dbReference>
<evidence type="ECO:0000256" key="3">
    <source>
        <dbReference type="ARBA" id="ARBA00012438"/>
    </source>
</evidence>
<dbReference type="PANTHER" id="PTHR42878">
    <property type="entry name" value="TWO-COMPONENT HISTIDINE KINASE"/>
    <property type="match status" value="1"/>
</dbReference>
<accession>A0ABX7Q756</accession>
<feature type="domain" description="PAS" evidence="16">
    <location>
        <begin position="416"/>
        <end position="461"/>
    </location>
</feature>
<organism evidence="18 19">
    <name type="scientific">Geobacter benzoatilyticus</name>
    <dbReference type="NCBI Taxonomy" id="2815309"/>
    <lineage>
        <taxon>Bacteria</taxon>
        <taxon>Pseudomonadati</taxon>
        <taxon>Thermodesulfobacteriota</taxon>
        <taxon>Desulfuromonadia</taxon>
        <taxon>Geobacterales</taxon>
        <taxon>Geobacteraceae</taxon>
        <taxon>Geobacter</taxon>
    </lineage>
</organism>
<keyword evidence="5" id="KW-0597">Phosphoprotein</keyword>
<dbReference type="Pfam" id="PF00989">
    <property type="entry name" value="PAS"/>
    <property type="match status" value="1"/>
</dbReference>
<evidence type="ECO:0000259" key="16">
    <source>
        <dbReference type="PROSITE" id="PS50112"/>
    </source>
</evidence>
<proteinExistence type="predicted"/>
<evidence type="ECO:0000256" key="13">
    <source>
        <dbReference type="ARBA" id="ARBA00023136"/>
    </source>
</evidence>
<dbReference type="PROSITE" id="PS50109">
    <property type="entry name" value="HIS_KIN"/>
    <property type="match status" value="1"/>
</dbReference>
<keyword evidence="19" id="KW-1185">Reference proteome</keyword>
<dbReference type="Gene3D" id="3.30.450.20">
    <property type="entry name" value="PAS domain"/>
    <property type="match status" value="1"/>
</dbReference>
<keyword evidence="4" id="KW-1003">Cell membrane</keyword>
<dbReference type="NCBIfam" id="TIGR00229">
    <property type="entry name" value="sensory_box"/>
    <property type="match status" value="1"/>
</dbReference>
<evidence type="ECO:0000256" key="10">
    <source>
        <dbReference type="ARBA" id="ARBA00022840"/>
    </source>
</evidence>
<keyword evidence="6" id="KW-0808">Transferase</keyword>
<name>A0ABX7Q756_9BACT</name>
<dbReference type="SUPFAM" id="SSF55785">
    <property type="entry name" value="PYP-like sensor domain (PAS domain)"/>
    <property type="match status" value="1"/>
</dbReference>
<dbReference type="CDD" id="cd06225">
    <property type="entry name" value="HAMP"/>
    <property type="match status" value="1"/>
</dbReference>
<dbReference type="Gene3D" id="3.30.565.10">
    <property type="entry name" value="Histidine kinase-like ATPase, C-terminal domain"/>
    <property type="match status" value="1"/>
</dbReference>